<feature type="domain" description="Gfo/Idh/MocA-like oxidoreductase N-terminal" evidence="1">
    <location>
        <begin position="4"/>
        <end position="128"/>
    </location>
</feature>
<dbReference type="Proteomes" id="UP000237684">
    <property type="component" value="Unassembled WGS sequence"/>
</dbReference>
<dbReference type="GO" id="GO:0000166">
    <property type="term" value="F:nucleotide binding"/>
    <property type="evidence" value="ECO:0007669"/>
    <property type="project" value="InterPro"/>
</dbReference>
<dbReference type="PANTHER" id="PTHR43249:SF1">
    <property type="entry name" value="D-GLUCOSIDE 3-DEHYDROGENASE"/>
    <property type="match status" value="1"/>
</dbReference>
<dbReference type="SUPFAM" id="SSF51735">
    <property type="entry name" value="NAD(P)-binding Rossmann-fold domains"/>
    <property type="match status" value="1"/>
</dbReference>
<dbReference type="InterPro" id="IPR036291">
    <property type="entry name" value="NAD(P)-bd_dom_sf"/>
</dbReference>
<dbReference type="Pfam" id="PF22725">
    <property type="entry name" value="GFO_IDH_MocA_C3"/>
    <property type="match status" value="1"/>
</dbReference>
<keyword evidence="4" id="KW-1185">Reference proteome</keyword>
<evidence type="ECO:0000259" key="2">
    <source>
        <dbReference type="Pfam" id="PF22725"/>
    </source>
</evidence>
<dbReference type="SUPFAM" id="SSF55347">
    <property type="entry name" value="Glyceraldehyde-3-phosphate dehydrogenase-like, C-terminal domain"/>
    <property type="match status" value="1"/>
</dbReference>
<proteinExistence type="predicted"/>
<dbReference type="PANTHER" id="PTHR43249">
    <property type="entry name" value="UDP-N-ACETYL-2-AMINO-2-DEOXY-D-GLUCURONATE OXIDASE"/>
    <property type="match status" value="1"/>
</dbReference>
<comment type="caution">
    <text evidence="3">The sequence shown here is derived from an EMBL/GenBank/DDBJ whole genome shotgun (WGS) entry which is preliminary data.</text>
</comment>
<dbReference type="EMBL" id="NIGF01000007">
    <property type="protein sequence ID" value="PQV63993.1"/>
    <property type="molecule type" value="Genomic_DNA"/>
</dbReference>
<dbReference type="Gene3D" id="3.40.50.720">
    <property type="entry name" value="NAD(P)-binding Rossmann-like Domain"/>
    <property type="match status" value="1"/>
</dbReference>
<sequence>MSKIKMAILGCGGMSGEHAKRYKQHSDVEIVALCDVSEEIVQKYIDKNLAEVEPKPQIFTDFDLMLDSVKPDAVTIVTPHTMHFEHGMKAIAHGCHVFMEKPMVTDSKDAKVLKKAVEESGKVFVVGYNASCTPAMQWLREAIRNNTYGKLETVTGWQTQGWAKGTVGSWRQNPALSGGGQMYDSGAHMFNSLVWSVESPVESVFSFIDNVGTPVDINGTVNIRFQNGVLATMTIAGNCTAGGGAMVYTFETARVEVDGWNGNWIKVFKGWGEEEAVELPGEKQLPNDNFIDAILGRAKAQTSPTNGLIQSQLMDAIYESARTGAPSSPVND</sequence>
<organism evidence="3 4">
    <name type="scientific">Abditibacterium utsteinense</name>
    <dbReference type="NCBI Taxonomy" id="1960156"/>
    <lineage>
        <taxon>Bacteria</taxon>
        <taxon>Pseudomonadati</taxon>
        <taxon>Abditibacteriota</taxon>
        <taxon>Abditibacteriia</taxon>
        <taxon>Abditibacteriales</taxon>
        <taxon>Abditibacteriaceae</taxon>
        <taxon>Abditibacterium</taxon>
    </lineage>
</organism>
<protein>
    <submittedName>
        <fullName evidence="3">Putative dehydrogenase</fullName>
    </submittedName>
</protein>
<dbReference type="Pfam" id="PF01408">
    <property type="entry name" value="GFO_IDH_MocA"/>
    <property type="match status" value="1"/>
</dbReference>
<dbReference type="OrthoDB" id="9792085at2"/>
<dbReference type="InterPro" id="IPR052515">
    <property type="entry name" value="Gfo/Idh/MocA_Oxidoreductase"/>
</dbReference>
<feature type="domain" description="GFO/IDH/MocA-like oxidoreductase" evidence="2">
    <location>
        <begin position="137"/>
        <end position="262"/>
    </location>
</feature>
<evidence type="ECO:0000313" key="4">
    <source>
        <dbReference type="Proteomes" id="UP000237684"/>
    </source>
</evidence>
<evidence type="ECO:0000313" key="3">
    <source>
        <dbReference type="EMBL" id="PQV63993.1"/>
    </source>
</evidence>
<dbReference type="Gene3D" id="3.30.360.10">
    <property type="entry name" value="Dihydrodipicolinate Reductase, domain 2"/>
    <property type="match status" value="1"/>
</dbReference>
<evidence type="ECO:0000259" key="1">
    <source>
        <dbReference type="Pfam" id="PF01408"/>
    </source>
</evidence>
<dbReference type="RefSeq" id="WP_105483473.1">
    <property type="nucleotide sequence ID" value="NZ_NIGF01000007.1"/>
</dbReference>
<dbReference type="InParanoid" id="A0A2S8ST60"/>
<gene>
    <name evidence="3" type="ORF">B1R32_10715</name>
</gene>
<reference evidence="3 4" key="1">
    <citation type="journal article" date="2018" name="Syst. Appl. Microbiol.">
        <title>Abditibacterium utsteinense sp. nov., the first cultivated member of candidate phylum FBP, isolated from ice-free Antarctic soil samples.</title>
        <authorList>
            <person name="Tahon G."/>
            <person name="Tytgat B."/>
            <person name="Lebbe L."/>
            <person name="Carlier A."/>
            <person name="Willems A."/>
        </authorList>
    </citation>
    <scope>NUCLEOTIDE SEQUENCE [LARGE SCALE GENOMIC DNA]</scope>
    <source>
        <strain evidence="3 4">LMG 29911</strain>
    </source>
</reference>
<dbReference type="InterPro" id="IPR000683">
    <property type="entry name" value="Gfo/Idh/MocA-like_OxRdtase_N"/>
</dbReference>
<name>A0A2S8ST60_9BACT</name>
<dbReference type="InterPro" id="IPR055170">
    <property type="entry name" value="GFO_IDH_MocA-like_dom"/>
</dbReference>
<accession>A0A2S8ST60</accession>
<dbReference type="AlphaFoldDB" id="A0A2S8ST60"/>